<dbReference type="Gene3D" id="3.40.50.300">
    <property type="entry name" value="P-loop containing nucleotide triphosphate hydrolases"/>
    <property type="match status" value="1"/>
</dbReference>
<sequence>MHKQSDQAAGIRKMNQMKPVRVIAITSGKGGVGKTNLSVNIGIALSQMGQRVVLMDADLGLANVDILLGVYPKFNLSHVLSGEKTLDEIMIEGPSGLRVIPGASGIQRMSELTTIEQASVIHAFSEIDQDIDVLIVDTAAGISASVVNFARSCQEIVVVVCDEPTSLTDAYAFIKLLNRDYGLSKFHVITNMVQTVQQGHALFQKLNKVTDRYLDVTLKFAGAVPYDEYLRKSVQKQTPVVIGFPRSKAALALKTIAARIDSWPLKSQAGGYIEFFIERMIQYGSQKDVA</sequence>
<reference evidence="3" key="1">
    <citation type="submission" date="2023-01" db="EMBL/GenBank/DDBJ databases">
        <title>Biogeochemical cycle of methane in antarctic sediments.</title>
        <authorList>
            <person name="Roldan D.M."/>
            <person name="Menes R.J."/>
        </authorList>
    </citation>
    <scope>NUCLEOTIDE SEQUENCE [LARGE SCALE GENOMIC DNA]</scope>
    <source>
        <strain evidence="3">K-2018 MAG008</strain>
    </source>
</reference>
<dbReference type="InterPro" id="IPR033875">
    <property type="entry name" value="FlhG"/>
</dbReference>
<evidence type="ECO:0000256" key="1">
    <source>
        <dbReference type="ARBA" id="ARBA00022741"/>
    </source>
</evidence>
<protein>
    <submittedName>
        <fullName evidence="3">MinD/ParA family protein</fullName>
    </submittedName>
</protein>
<comment type="caution">
    <text evidence="3">The sequence shown here is derived from an EMBL/GenBank/DDBJ whole genome shotgun (WGS) entry which is preliminary data.</text>
</comment>
<dbReference type="FunFam" id="3.40.50.300:FF:000158">
    <property type="entry name" value="Site-determining protein"/>
    <property type="match status" value="1"/>
</dbReference>
<dbReference type="GO" id="GO:0005829">
    <property type="term" value="C:cytosol"/>
    <property type="evidence" value="ECO:0007669"/>
    <property type="project" value="TreeGrafter"/>
</dbReference>
<accession>A0AA43Q4X3</accession>
<name>A0AA43Q4X3_9GAMM</name>
<dbReference type="InterPro" id="IPR033756">
    <property type="entry name" value="YlxH/NBP35"/>
</dbReference>
<dbReference type="InterPro" id="IPR025501">
    <property type="entry name" value="MinD_FleN"/>
</dbReference>
<dbReference type="PIRSF" id="PIRSF003092">
    <property type="entry name" value="MinD"/>
    <property type="match status" value="1"/>
</dbReference>
<dbReference type="GO" id="GO:0009898">
    <property type="term" value="C:cytoplasmic side of plasma membrane"/>
    <property type="evidence" value="ECO:0007669"/>
    <property type="project" value="TreeGrafter"/>
</dbReference>
<dbReference type="InterPro" id="IPR027417">
    <property type="entry name" value="P-loop_NTPase"/>
</dbReference>
<dbReference type="PANTHER" id="PTHR43384:SF4">
    <property type="entry name" value="CELLULOSE BIOSYNTHESIS PROTEIN BCSQ-RELATED"/>
    <property type="match status" value="1"/>
</dbReference>
<keyword evidence="1" id="KW-0547">Nucleotide-binding</keyword>
<dbReference type="EMBL" id="JAQSDF010000035">
    <property type="protein sequence ID" value="MDI1231621.1"/>
    <property type="molecule type" value="Genomic_DNA"/>
</dbReference>
<organism evidence="3 4">
    <name type="scientific">Candidatus Methylobacter titanis</name>
    <dbReference type="NCBI Taxonomy" id="3053457"/>
    <lineage>
        <taxon>Bacteria</taxon>
        <taxon>Pseudomonadati</taxon>
        <taxon>Pseudomonadota</taxon>
        <taxon>Gammaproteobacteria</taxon>
        <taxon>Methylococcales</taxon>
        <taxon>Methylococcaceae</taxon>
        <taxon>Methylobacter</taxon>
    </lineage>
</organism>
<dbReference type="GO" id="GO:0051782">
    <property type="term" value="P:negative regulation of cell division"/>
    <property type="evidence" value="ECO:0007669"/>
    <property type="project" value="TreeGrafter"/>
</dbReference>
<dbReference type="GO" id="GO:0005524">
    <property type="term" value="F:ATP binding"/>
    <property type="evidence" value="ECO:0007669"/>
    <property type="project" value="UniProtKB-KW"/>
</dbReference>
<dbReference type="Pfam" id="PF10609">
    <property type="entry name" value="ParA"/>
    <property type="match status" value="1"/>
</dbReference>
<gene>
    <name evidence="3" type="ORF">PSU93_10765</name>
</gene>
<dbReference type="GO" id="GO:0016887">
    <property type="term" value="F:ATP hydrolysis activity"/>
    <property type="evidence" value="ECO:0007669"/>
    <property type="project" value="TreeGrafter"/>
</dbReference>
<evidence type="ECO:0000256" key="2">
    <source>
        <dbReference type="ARBA" id="ARBA00022840"/>
    </source>
</evidence>
<dbReference type="AlphaFoldDB" id="A0AA43Q4X3"/>
<keyword evidence="4" id="KW-1185">Reference proteome</keyword>
<dbReference type="Proteomes" id="UP001160519">
    <property type="component" value="Unassembled WGS sequence"/>
</dbReference>
<keyword evidence="2" id="KW-0067">ATP-binding</keyword>
<dbReference type="InterPro" id="IPR050625">
    <property type="entry name" value="ParA/MinD_ATPase"/>
</dbReference>
<dbReference type="SUPFAM" id="SSF52540">
    <property type="entry name" value="P-loop containing nucleoside triphosphate hydrolases"/>
    <property type="match status" value="1"/>
</dbReference>
<dbReference type="CDD" id="cd02038">
    <property type="entry name" value="FlhG-like"/>
    <property type="match status" value="1"/>
</dbReference>
<proteinExistence type="predicted"/>
<evidence type="ECO:0000313" key="3">
    <source>
        <dbReference type="EMBL" id="MDI1231621.1"/>
    </source>
</evidence>
<dbReference type="PANTHER" id="PTHR43384">
    <property type="entry name" value="SEPTUM SITE-DETERMINING PROTEIN MIND HOMOLOG, CHLOROPLASTIC-RELATED"/>
    <property type="match status" value="1"/>
</dbReference>
<evidence type="ECO:0000313" key="4">
    <source>
        <dbReference type="Proteomes" id="UP001160519"/>
    </source>
</evidence>